<keyword evidence="3 5" id="KW-0547">Nucleotide-binding</keyword>
<dbReference type="GO" id="GO:0016757">
    <property type="term" value="F:glycosyltransferase activity"/>
    <property type="evidence" value="ECO:0007669"/>
    <property type="project" value="UniProtKB-KW"/>
</dbReference>
<organism evidence="6 7">
    <name type="scientific">Arsenicicoccus cauae</name>
    <dbReference type="NCBI Taxonomy" id="2663847"/>
    <lineage>
        <taxon>Bacteria</taxon>
        <taxon>Bacillati</taxon>
        <taxon>Actinomycetota</taxon>
        <taxon>Actinomycetes</taxon>
        <taxon>Micrococcales</taxon>
        <taxon>Intrasporangiaceae</taxon>
        <taxon>Arsenicicoccus</taxon>
    </lineage>
</organism>
<comment type="caution">
    <text evidence="6">The sequence shown here is derived from an EMBL/GenBank/DDBJ whole genome shotgun (WGS) entry which is preliminary data.</text>
</comment>
<dbReference type="NCBIfam" id="TIGR03125">
    <property type="entry name" value="citrate_citG"/>
    <property type="match status" value="1"/>
</dbReference>
<sequence>MLPTAEPTPTPTGDAPPRATVIALHDRGQAGRLSRLATQALLAEVELSPKPGLVDPVSCGAHDDMDAETFRASITAIAPWFPVLHETGRAGHRDAPSRFLQRLRRPGMGCEDAMFAATRGVNTHKGAVFAFGLLLGCAGRLAAGGLPVTARSLTDLAARMARPLVEVELPAVECPGTYGEAAFVEHRLAGARGEAAGGYASVRRHALPAYRAVLEATGDGRGAMLQALLVLMATTDDTTLVKDGSLDGLRHVQRSARDLLGAGGVRAPDALTRLHRLDVDLTRRGLSPGGCADLLAVTHFLAHLPSGAD</sequence>
<dbReference type="InterPro" id="IPR002736">
    <property type="entry name" value="CitG"/>
</dbReference>
<evidence type="ECO:0000256" key="1">
    <source>
        <dbReference type="ARBA" id="ARBA00001210"/>
    </source>
</evidence>
<dbReference type="Gene3D" id="1.10.4200.10">
    <property type="entry name" value="Triphosphoribosyl-dephospho-CoA protein"/>
    <property type="match status" value="2"/>
</dbReference>
<keyword evidence="2 5" id="KW-0808">Transferase</keyword>
<dbReference type="EMBL" id="WLVL01000040">
    <property type="protein sequence ID" value="MTB72785.1"/>
    <property type="molecule type" value="Genomic_DNA"/>
</dbReference>
<proteinExistence type="inferred from homology"/>
<dbReference type="AlphaFoldDB" id="A0A6I3IMB8"/>
<evidence type="ECO:0000256" key="4">
    <source>
        <dbReference type="ARBA" id="ARBA00022840"/>
    </source>
</evidence>
<keyword evidence="7" id="KW-1185">Reference proteome</keyword>
<reference evidence="6 7" key="1">
    <citation type="submission" date="2019-11" db="EMBL/GenBank/DDBJ databases">
        <title>Whole genome sequencing identifies a novel species of the genus Arsenicicoccus isolated from human blood.</title>
        <authorList>
            <person name="Jeong J.H."/>
            <person name="Kweon O.J."/>
            <person name="Kim H.R."/>
            <person name="Kim T.-H."/>
            <person name="Ha S.-M."/>
            <person name="Lee M.-K."/>
        </authorList>
    </citation>
    <scope>NUCLEOTIDE SEQUENCE [LARGE SCALE GENOMIC DNA]</scope>
    <source>
        <strain evidence="6 7">MKL-02</strain>
    </source>
</reference>
<dbReference type="EC" id="2.4.2.52" evidence="5"/>
<evidence type="ECO:0000256" key="5">
    <source>
        <dbReference type="HAMAP-Rule" id="MF_00397"/>
    </source>
</evidence>
<keyword evidence="6" id="KW-0328">Glycosyltransferase</keyword>
<keyword evidence="4 5" id="KW-0067">ATP-binding</keyword>
<comment type="catalytic activity">
    <reaction evidence="1 5">
        <text>3'-dephospho-CoA + ATP = 2'-(5''-triphospho-alpha-D-ribosyl)-3'-dephospho-CoA + adenine</text>
        <dbReference type="Rhea" id="RHEA:15117"/>
        <dbReference type="ChEBI" id="CHEBI:16708"/>
        <dbReference type="ChEBI" id="CHEBI:30616"/>
        <dbReference type="ChEBI" id="CHEBI:57328"/>
        <dbReference type="ChEBI" id="CHEBI:61378"/>
        <dbReference type="EC" id="2.4.2.52"/>
    </reaction>
</comment>
<dbReference type="InterPro" id="IPR017551">
    <property type="entry name" value="TriPribosyl-deP-CoA_syn_CitG"/>
</dbReference>
<dbReference type="Pfam" id="PF01874">
    <property type="entry name" value="CitG"/>
    <property type="match status" value="1"/>
</dbReference>
<comment type="similarity">
    <text evidence="5">Belongs to the CitG/MdcB family.</text>
</comment>
<evidence type="ECO:0000256" key="3">
    <source>
        <dbReference type="ARBA" id="ARBA00022741"/>
    </source>
</evidence>
<dbReference type="PANTHER" id="PTHR30201">
    <property type="entry name" value="TRIPHOSPHORIBOSYL-DEPHOSPHO-COA SYNTHASE"/>
    <property type="match status" value="1"/>
</dbReference>
<dbReference type="HAMAP" id="MF_00397">
    <property type="entry name" value="CitG"/>
    <property type="match status" value="1"/>
</dbReference>
<gene>
    <name evidence="5 6" type="primary">citG</name>
    <name evidence="6" type="ORF">GGG17_12595</name>
</gene>
<dbReference type="Proteomes" id="UP000431092">
    <property type="component" value="Unassembled WGS sequence"/>
</dbReference>
<evidence type="ECO:0000313" key="6">
    <source>
        <dbReference type="EMBL" id="MTB72785.1"/>
    </source>
</evidence>
<accession>A0A6I3IMB8</accession>
<dbReference type="GO" id="GO:0051191">
    <property type="term" value="P:prosthetic group biosynthetic process"/>
    <property type="evidence" value="ECO:0007669"/>
    <property type="project" value="TreeGrafter"/>
</dbReference>
<evidence type="ECO:0000313" key="7">
    <source>
        <dbReference type="Proteomes" id="UP000431092"/>
    </source>
</evidence>
<evidence type="ECO:0000256" key="2">
    <source>
        <dbReference type="ARBA" id="ARBA00022679"/>
    </source>
</evidence>
<dbReference type="GO" id="GO:0005524">
    <property type="term" value="F:ATP binding"/>
    <property type="evidence" value="ECO:0007669"/>
    <property type="project" value="UniProtKB-KW"/>
</dbReference>
<dbReference type="RefSeq" id="WP_154594056.1">
    <property type="nucleotide sequence ID" value="NZ_WLVL01000040.1"/>
</dbReference>
<protein>
    <recommendedName>
        <fullName evidence="5">Probable 2-(5''-triphosphoribosyl)-3'-dephosphocoenzyme-A synthase</fullName>
        <shortName evidence="5">2-(5''-triphosphoribosyl)-3'-dephospho-CoA synthase</shortName>
        <ecNumber evidence="5">2.4.2.52</ecNumber>
    </recommendedName>
</protein>
<dbReference type="GO" id="GO:0046917">
    <property type="term" value="F:triphosphoribosyl-dephospho-CoA synthase activity"/>
    <property type="evidence" value="ECO:0007669"/>
    <property type="project" value="UniProtKB-UniRule"/>
</dbReference>
<name>A0A6I3IMB8_9MICO</name>
<dbReference type="PANTHER" id="PTHR30201:SF2">
    <property type="entry name" value="2-(5''-TRIPHOSPHORIBOSYL)-3'-DEPHOSPHOCOENZYME-A SYNTHASE"/>
    <property type="match status" value="1"/>
</dbReference>